<dbReference type="InterPro" id="IPR013106">
    <property type="entry name" value="Ig_V-set"/>
</dbReference>
<keyword evidence="3 7" id="KW-0732">Signal</keyword>
<dbReference type="InterPro" id="IPR036179">
    <property type="entry name" value="Ig-like_dom_sf"/>
</dbReference>
<sequence>MRWPDQAVWLPLALLLLWVPGCSSISGPTSMTGTLGSSLSVQCSYEEQLREHFKYWCKKPCFWKILETKQSSKEVRDGRVSIRDYPANLTFIVTLENLTEDDAGTYRCGIDTSWLGGYLQDPAVHIVVSVIPAGITTTPSSSSPTVPITMGATHSASSQEEFQQSQGVGLQVLLSLLVLLLLLLGGSLFLAWRIVRKRVKAGENPKPLRTHSQNTLQGELYYANLELQTRTLQGEPVQPRQEEVEYSTVLCVERRGSVLCGSRKRCDPCRMVPLNTFINHSSVKVCGIATAWGALAERLGEGKGPDDRVSLVSETRTLSAHGSRASGTFLWTLG</sequence>
<name>A0A9W2USG2_PANPR</name>
<dbReference type="Gene3D" id="2.60.40.10">
    <property type="entry name" value="Immunoglobulins"/>
    <property type="match status" value="1"/>
</dbReference>
<keyword evidence="5" id="KW-1015">Disulfide bond</keyword>
<proteinExistence type="predicted"/>
<dbReference type="RefSeq" id="XP_053749367.1">
    <property type="nucleotide sequence ID" value="XM_053893392.1"/>
</dbReference>
<evidence type="ECO:0000313" key="9">
    <source>
        <dbReference type="Proteomes" id="UP001165780"/>
    </source>
</evidence>
<keyword evidence="6" id="KW-1133">Transmembrane helix</keyword>
<evidence type="ECO:0000256" key="6">
    <source>
        <dbReference type="SAM" id="Phobius"/>
    </source>
</evidence>
<comment type="subcellular location">
    <subcellularLocation>
        <location evidence="1">Membrane</location>
    </subcellularLocation>
</comment>
<keyword evidence="2 6" id="KW-0812">Transmembrane</keyword>
<protein>
    <submittedName>
        <fullName evidence="10">CMRF35-like molecule 8 isoform X2</fullName>
    </submittedName>
</protein>
<dbReference type="InterPro" id="IPR050671">
    <property type="entry name" value="CD300_family_receptors"/>
</dbReference>
<evidence type="ECO:0000256" key="7">
    <source>
        <dbReference type="SAM" id="SignalP"/>
    </source>
</evidence>
<dbReference type="GeneID" id="109277149"/>
<dbReference type="PROSITE" id="PS50835">
    <property type="entry name" value="IG_LIKE"/>
    <property type="match status" value="1"/>
</dbReference>
<dbReference type="CDD" id="cd05716">
    <property type="entry name" value="IgV_pIgR_like"/>
    <property type="match status" value="1"/>
</dbReference>
<feature type="transmembrane region" description="Helical" evidence="6">
    <location>
        <begin position="168"/>
        <end position="192"/>
    </location>
</feature>
<dbReference type="Proteomes" id="UP001165780">
    <property type="component" value="Unplaced"/>
</dbReference>
<dbReference type="CTD" id="11314"/>
<gene>
    <name evidence="10" type="primary">CD300A</name>
</gene>
<dbReference type="SUPFAM" id="SSF48726">
    <property type="entry name" value="Immunoglobulin"/>
    <property type="match status" value="1"/>
</dbReference>
<dbReference type="GO" id="GO:0004888">
    <property type="term" value="F:transmembrane signaling receptor activity"/>
    <property type="evidence" value="ECO:0007669"/>
    <property type="project" value="TreeGrafter"/>
</dbReference>
<dbReference type="PANTHER" id="PTHR11860">
    <property type="entry name" value="POLYMERIC-IMMUNOGLOBULIN RECEPTOR"/>
    <property type="match status" value="1"/>
</dbReference>
<evidence type="ECO:0000256" key="2">
    <source>
        <dbReference type="ARBA" id="ARBA00022692"/>
    </source>
</evidence>
<evidence type="ECO:0000256" key="4">
    <source>
        <dbReference type="ARBA" id="ARBA00023136"/>
    </source>
</evidence>
<dbReference type="InterPro" id="IPR013783">
    <property type="entry name" value="Ig-like_fold"/>
</dbReference>
<dbReference type="AlphaFoldDB" id="A0A9W2USG2"/>
<evidence type="ECO:0000259" key="8">
    <source>
        <dbReference type="PROSITE" id="PS50835"/>
    </source>
</evidence>
<feature type="chain" id="PRO_5040927847" evidence="7">
    <location>
        <begin position="25"/>
        <end position="334"/>
    </location>
</feature>
<reference evidence="10" key="1">
    <citation type="submission" date="2025-08" db="UniProtKB">
        <authorList>
            <consortium name="RefSeq"/>
        </authorList>
    </citation>
    <scope>IDENTIFICATION</scope>
    <source>
        <tissue evidence="10">Whole blood</tissue>
    </source>
</reference>
<feature type="signal peptide" evidence="7">
    <location>
        <begin position="1"/>
        <end position="24"/>
    </location>
</feature>
<evidence type="ECO:0000313" key="10">
    <source>
        <dbReference type="RefSeq" id="XP_053749367.1"/>
    </source>
</evidence>
<keyword evidence="4 6" id="KW-0472">Membrane</keyword>
<evidence type="ECO:0000256" key="3">
    <source>
        <dbReference type="ARBA" id="ARBA00022729"/>
    </source>
</evidence>
<evidence type="ECO:0000256" key="1">
    <source>
        <dbReference type="ARBA" id="ARBA00004370"/>
    </source>
</evidence>
<dbReference type="FunFam" id="2.60.40.10:FF:000370">
    <property type="entry name" value="CMRF35-like molecule 1"/>
    <property type="match status" value="1"/>
</dbReference>
<accession>A0A9W2USG2</accession>
<dbReference type="PANTHER" id="PTHR11860:SF115">
    <property type="entry name" value="IMMUNOGLOBULIN SUBTYPE DOMAIN-CONTAINING PROTEIN"/>
    <property type="match status" value="1"/>
</dbReference>
<dbReference type="InterPro" id="IPR003599">
    <property type="entry name" value="Ig_sub"/>
</dbReference>
<feature type="domain" description="Ig-like" evidence="8">
    <location>
        <begin position="20"/>
        <end position="108"/>
    </location>
</feature>
<dbReference type="InterPro" id="IPR007110">
    <property type="entry name" value="Ig-like_dom"/>
</dbReference>
<evidence type="ECO:0000256" key="5">
    <source>
        <dbReference type="ARBA" id="ARBA00023157"/>
    </source>
</evidence>
<dbReference type="GO" id="GO:0005886">
    <property type="term" value="C:plasma membrane"/>
    <property type="evidence" value="ECO:0007669"/>
    <property type="project" value="TreeGrafter"/>
</dbReference>
<keyword evidence="9" id="KW-1185">Reference proteome</keyword>
<dbReference type="SMART" id="SM00409">
    <property type="entry name" value="IG"/>
    <property type="match status" value="1"/>
</dbReference>
<organism evidence="9 10">
    <name type="scientific">Panthera pardus</name>
    <name type="common">Leopard</name>
    <name type="synonym">Felis pardus</name>
    <dbReference type="NCBI Taxonomy" id="9691"/>
    <lineage>
        <taxon>Eukaryota</taxon>
        <taxon>Metazoa</taxon>
        <taxon>Chordata</taxon>
        <taxon>Craniata</taxon>
        <taxon>Vertebrata</taxon>
        <taxon>Euteleostomi</taxon>
        <taxon>Mammalia</taxon>
        <taxon>Eutheria</taxon>
        <taxon>Laurasiatheria</taxon>
        <taxon>Carnivora</taxon>
        <taxon>Feliformia</taxon>
        <taxon>Felidae</taxon>
        <taxon>Pantherinae</taxon>
        <taxon>Panthera</taxon>
    </lineage>
</organism>
<dbReference type="Pfam" id="PF07686">
    <property type="entry name" value="V-set"/>
    <property type="match status" value="1"/>
</dbReference>